<organism evidence="1">
    <name type="scientific">Anguilla anguilla</name>
    <name type="common">European freshwater eel</name>
    <name type="synonym">Muraena anguilla</name>
    <dbReference type="NCBI Taxonomy" id="7936"/>
    <lineage>
        <taxon>Eukaryota</taxon>
        <taxon>Metazoa</taxon>
        <taxon>Chordata</taxon>
        <taxon>Craniata</taxon>
        <taxon>Vertebrata</taxon>
        <taxon>Euteleostomi</taxon>
        <taxon>Actinopterygii</taxon>
        <taxon>Neopterygii</taxon>
        <taxon>Teleostei</taxon>
        <taxon>Anguilliformes</taxon>
        <taxon>Anguillidae</taxon>
        <taxon>Anguilla</taxon>
    </lineage>
</organism>
<dbReference type="EMBL" id="GBXM01098056">
    <property type="protein sequence ID" value="JAH10521.1"/>
    <property type="molecule type" value="Transcribed_RNA"/>
</dbReference>
<accession>A0A0E9Q0V6</accession>
<dbReference type="AlphaFoldDB" id="A0A0E9Q0V6"/>
<name>A0A0E9Q0V6_ANGAN</name>
<reference evidence="1" key="2">
    <citation type="journal article" date="2015" name="Fish Shellfish Immunol.">
        <title>Early steps in the European eel (Anguilla anguilla)-Vibrio vulnificus interaction in the gills: Role of the RtxA13 toxin.</title>
        <authorList>
            <person name="Callol A."/>
            <person name="Pajuelo D."/>
            <person name="Ebbesson L."/>
            <person name="Teles M."/>
            <person name="MacKenzie S."/>
            <person name="Amaro C."/>
        </authorList>
    </citation>
    <scope>NUCLEOTIDE SEQUENCE</scope>
</reference>
<evidence type="ECO:0000313" key="1">
    <source>
        <dbReference type="EMBL" id="JAH10521.1"/>
    </source>
</evidence>
<proteinExistence type="predicted"/>
<reference evidence="1" key="1">
    <citation type="submission" date="2014-11" db="EMBL/GenBank/DDBJ databases">
        <authorList>
            <person name="Amaro Gonzalez C."/>
        </authorList>
    </citation>
    <scope>NUCLEOTIDE SEQUENCE</scope>
</reference>
<protein>
    <submittedName>
        <fullName evidence="1">Uncharacterized protein</fullName>
    </submittedName>
</protein>
<sequence>MLAMLCKHANTSNIDYASKALLTSVTKPY</sequence>